<feature type="domain" description="AB hydrolase-1" evidence="2">
    <location>
        <begin position="64"/>
        <end position="292"/>
    </location>
</feature>
<protein>
    <submittedName>
        <fullName evidence="3">Alpha/beta hydrolase</fullName>
    </submittedName>
</protein>
<comment type="caution">
    <text evidence="3">The sequence shown here is derived from an EMBL/GenBank/DDBJ whole genome shotgun (WGS) entry which is preliminary data.</text>
</comment>
<evidence type="ECO:0000256" key="1">
    <source>
        <dbReference type="SAM" id="MobiDB-lite"/>
    </source>
</evidence>
<sequence length="313" mass="33437">MGASSFGCCDRVGQVYPCSSLRKPAPDGTNPSIPAQRTDKERPPPMQLEVLRAPARGTPRPVDLLLVHGICVGAWIWERHFLPGLAAAGYNVHALSLRGHAGSPGRDGLHGYGLAHYAEDVRAVAAEIGRPVVVVGHSLGGAVVQTAIAGGARFAGAVLMASVPPYGLWPANLAMLTRHPRLWREVAVMSVAGVRHADPAVLRDGLFANRISAAEFAAFAARAHDESRFIGLELQGWRPFAPPAWMAPPMLVMGGGEDRFVGLSDLWMTAAWYGTNPDVLPGLSHTMMMDPDWPRALDCILAWLERNQVSGGG</sequence>
<dbReference type="InterPro" id="IPR000073">
    <property type="entry name" value="AB_hydrolase_1"/>
</dbReference>
<dbReference type="GO" id="GO:0006654">
    <property type="term" value="P:phosphatidic acid biosynthetic process"/>
    <property type="evidence" value="ECO:0007669"/>
    <property type="project" value="TreeGrafter"/>
</dbReference>
<dbReference type="Pfam" id="PF12697">
    <property type="entry name" value="Abhydrolase_6"/>
    <property type="match status" value="1"/>
</dbReference>
<dbReference type="SUPFAM" id="SSF53474">
    <property type="entry name" value="alpha/beta-Hydrolases"/>
    <property type="match status" value="1"/>
</dbReference>
<keyword evidence="3" id="KW-0378">Hydrolase</keyword>
<reference evidence="3 4" key="1">
    <citation type="submission" date="2019-09" db="EMBL/GenBank/DDBJ databases">
        <title>Genome sequence of Rhodovastum atsumiense, a diverse member of the Acetobacteraceae family of non-sulfur purple photosynthetic bacteria.</title>
        <authorList>
            <person name="Meyer T."/>
            <person name="Kyndt J."/>
        </authorList>
    </citation>
    <scope>NUCLEOTIDE SEQUENCE [LARGE SCALE GENOMIC DNA]</scope>
    <source>
        <strain evidence="3 4">DSM 21279</strain>
    </source>
</reference>
<dbReference type="GO" id="GO:0042171">
    <property type="term" value="F:lysophosphatidic acid acyltransferase activity"/>
    <property type="evidence" value="ECO:0007669"/>
    <property type="project" value="TreeGrafter"/>
</dbReference>
<proteinExistence type="predicted"/>
<evidence type="ECO:0000259" key="2">
    <source>
        <dbReference type="Pfam" id="PF12697"/>
    </source>
</evidence>
<dbReference type="AlphaFoldDB" id="A0A5M6IQG7"/>
<evidence type="ECO:0000313" key="4">
    <source>
        <dbReference type="Proteomes" id="UP000325255"/>
    </source>
</evidence>
<name>A0A5M6IQG7_9PROT</name>
<keyword evidence="4" id="KW-1185">Reference proteome</keyword>
<gene>
    <name evidence="3" type="ORF">F1189_19090</name>
</gene>
<dbReference type="PANTHER" id="PTHR42886">
    <property type="entry name" value="RE40534P-RELATED"/>
    <property type="match status" value="1"/>
</dbReference>
<dbReference type="OrthoDB" id="9814966at2"/>
<evidence type="ECO:0000313" key="3">
    <source>
        <dbReference type="EMBL" id="KAA5610461.1"/>
    </source>
</evidence>
<accession>A0A5M6IQG7</accession>
<dbReference type="Gene3D" id="3.40.50.1820">
    <property type="entry name" value="alpha/beta hydrolase"/>
    <property type="match status" value="1"/>
</dbReference>
<feature type="region of interest" description="Disordered" evidence="1">
    <location>
        <begin position="20"/>
        <end position="45"/>
    </location>
</feature>
<dbReference type="GO" id="GO:0052689">
    <property type="term" value="F:carboxylic ester hydrolase activity"/>
    <property type="evidence" value="ECO:0007669"/>
    <property type="project" value="TreeGrafter"/>
</dbReference>
<dbReference type="Proteomes" id="UP000325255">
    <property type="component" value="Unassembled WGS sequence"/>
</dbReference>
<dbReference type="PANTHER" id="PTHR42886:SF42">
    <property type="entry name" value="ALPHA_BETA-HYDROLASES SUPERFAMILY PROTEIN"/>
    <property type="match status" value="1"/>
</dbReference>
<organism evidence="3 4">
    <name type="scientific">Rhodovastum atsumiense</name>
    <dbReference type="NCBI Taxonomy" id="504468"/>
    <lineage>
        <taxon>Bacteria</taxon>
        <taxon>Pseudomonadati</taxon>
        <taxon>Pseudomonadota</taxon>
        <taxon>Alphaproteobacteria</taxon>
        <taxon>Acetobacterales</taxon>
        <taxon>Acetobacteraceae</taxon>
        <taxon>Rhodovastum</taxon>
    </lineage>
</organism>
<dbReference type="InterPro" id="IPR029058">
    <property type="entry name" value="AB_hydrolase_fold"/>
</dbReference>
<dbReference type="GO" id="GO:0055088">
    <property type="term" value="P:lipid homeostasis"/>
    <property type="evidence" value="ECO:0007669"/>
    <property type="project" value="TreeGrafter"/>
</dbReference>
<dbReference type="EMBL" id="VWPK01000032">
    <property type="protein sequence ID" value="KAA5610461.1"/>
    <property type="molecule type" value="Genomic_DNA"/>
</dbReference>